<evidence type="ECO:0000256" key="4">
    <source>
        <dbReference type="ARBA" id="ARBA00022692"/>
    </source>
</evidence>
<comment type="similarity">
    <text evidence="7">Belongs to the DVL/RTFL small polypeptides family.</text>
</comment>
<evidence type="ECO:0000313" key="10">
    <source>
        <dbReference type="EMBL" id="KAG6700274.1"/>
    </source>
</evidence>
<dbReference type="Proteomes" id="UP000811609">
    <property type="component" value="Chromosome 8"/>
</dbReference>
<keyword evidence="3" id="KW-1003">Cell membrane</keyword>
<evidence type="ECO:0000256" key="2">
    <source>
        <dbReference type="ARBA" id="ARBA00022473"/>
    </source>
</evidence>
<evidence type="ECO:0000256" key="5">
    <source>
        <dbReference type="ARBA" id="ARBA00022989"/>
    </source>
</evidence>
<dbReference type="EMBL" id="CM031816">
    <property type="protein sequence ID" value="KAG6645165.1"/>
    <property type="molecule type" value="Genomic_DNA"/>
</dbReference>
<dbReference type="GO" id="GO:0048367">
    <property type="term" value="P:shoot system development"/>
    <property type="evidence" value="ECO:0007669"/>
    <property type="project" value="UniProtKB-ARBA"/>
</dbReference>
<evidence type="ECO:0000256" key="3">
    <source>
        <dbReference type="ARBA" id="ARBA00022475"/>
    </source>
</evidence>
<reference evidence="9" key="1">
    <citation type="submission" date="2020-12" db="EMBL/GenBank/DDBJ databases">
        <title>WGS assembly of Carya illinoinensis cv. Pawnee.</title>
        <authorList>
            <person name="Platts A."/>
            <person name="Shu S."/>
            <person name="Wright S."/>
            <person name="Barry K."/>
            <person name="Edger P."/>
            <person name="Pires J.C."/>
            <person name="Schmutz J."/>
        </authorList>
    </citation>
    <scope>NUCLEOTIDE SEQUENCE</scope>
    <source>
        <tissue evidence="9">Leaf</tissue>
    </source>
</reference>
<evidence type="ECO:0000313" key="9">
    <source>
        <dbReference type="EMBL" id="KAG6645165.1"/>
    </source>
</evidence>
<protein>
    <submittedName>
        <fullName evidence="9">Uncharacterized protein</fullName>
    </submittedName>
</protein>
<dbReference type="GO" id="GO:0005886">
    <property type="term" value="C:plasma membrane"/>
    <property type="evidence" value="ECO:0007669"/>
    <property type="project" value="UniProtKB-SubCell"/>
</dbReference>
<dbReference type="EMBL" id="CM031832">
    <property type="protein sequence ID" value="KAG6700274.1"/>
    <property type="molecule type" value="Genomic_DNA"/>
</dbReference>
<keyword evidence="5" id="KW-1133">Transmembrane helix</keyword>
<feature type="compositionally biased region" description="Polar residues" evidence="8">
    <location>
        <begin position="1"/>
        <end position="12"/>
    </location>
</feature>
<evidence type="ECO:0000313" key="11">
    <source>
        <dbReference type="Proteomes" id="UP000811609"/>
    </source>
</evidence>
<keyword evidence="11" id="KW-1185">Reference proteome</keyword>
<evidence type="ECO:0000256" key="8">
    <source>
        <dbReference type="SAM" id="MobiDB-lite"/>
    </source>
</evidence>
<gene>
    <name evidence="9" type="ORF">CIPAW_08G103500</name>
    <name evidence="10" type="ORF">I3842_08G103900</name>
</gene>
<reference evidence="10" key="2">
    <citation type="submission" date="2021-01" db="EMBL/GenBank/DDBJ databases">
        <authorList>
            <person name="Lovell J.T."/>
            <person name="Bentley N."/>
            <person name="Bhattarai G."/>
            <person name="Jenkins J.W."/>
            <person name="Sreedasyam A."/>
            <person name="Alarcon Y."/>
            <person name="Bock C."/>
            <person name="Boston L."/>
            <person name="Carlson J."/>
            <person name="Cervantes K."/>
            <person name="Clermont K."/>
            <person name="Krom N."/>
            <person name="Kubenka K."/>
            <person name="Mamidi S."/>
            <person name="Mattison C."/>
            <person name="Monteros M."/>
            <person name="Pisani C."/>
            <person name="Plott C."/>
            <person name="Rajasekar S."/>
            <person name="Rhein H.S."/>
            <person name="Rohla C."/>
            <person name="Song M."/>
            <person name="Hilaire R.S."/>
            <person name="Shu S."/>
            <person name="Wells L."/>
            <person name="Wang X."/>
            <person name="Webber J."/>
            <person name="Heerema R.J."/>
            <person name="Klein P."/>
            <person name="Conner P."/>
            <person name="Grauke L."/>
            <person name="Grimwood J."/>
            <person name="Schmutz J."/>
            <person name="Randall J.J."/>
        </authorList>
    </citation>
    <scope>NUCLEOTIDE SEQUENCE</scope>
    <source>
        <tissue evidence="10">Leaf</tissue>
    </source>
</reference>
<dbReference type="InterPro" id="IPR012552">
    <property type="entry name" value="DVL"/>
</dbReference>
<accession>A0A8T1PQ94</accession>
<evidence type="ECO:0000256" key="7">
    <source>
        <dbReference type="ARBA" id="ARBA00024340"/>
    </source>
</evidence>
<proteinExistence type="inferred from homology"/>
<feature type="region of interest" description="Disordered" evidence="8">
    <location>
        <begin position="1"/>
        <end position="23"/>
    </location>
</feature>
<keyword evidence="2" id="KW-0217">Developmental protein</keyword>
<sequence>MGGSSSTFSTRSLKVRSWPRGSKQIRQQRARLYIIWRCTVILLCWHD</sequence>
<name>A0A8T1PQ94_CARIL</name>
<dbReference type="OrthoDB" id="1020556at2759"/>
<dbReference type="AlphaFoldDB" id="A0A8T1PQ94"/>
<dbReference type="Proteomes" id="UP000811246">
    <property type="component" value="Chromosome 8"/>
</dbReference>
<dbReference type="GO" id="GO:0008285">
    <property type="term" value="P:negative regulation of cell population proliferation"/>
    <property type="evidence" value="ECO:0007669"/>
    <property type="project" value="InterPro"/>
</dbReference>
<evidence type="ECO:0000256" key="6">
    <source>
        <dbReference type="ARBA" id="ARBA00023136"/>
    </source>
</evidence>
<comment type="caution">
    <text evidence="9">The sequence shown here is derived from an EMBL/GenBank/DDBJ whole genome shotgun (WGS) entry which is preliminary data.</text>
</comment>
<keyword evidence="4" id="KW-0812">Transmembrane</keyword>
<dbReference type="PANTHER" id="PTHR47855">
    <property type="entry name" value="OS01G0525701 PROTEIN"/>
    <property type="match status" value="1"/>
</dbReference>
<keyword evidence="6" id="KW-0472">Membrane</keyword>
<evidence type="ECO:0000256" key="1">
    <source>
        <dbReference type="ARBA" id="ARBA00004162"/>
    </source>
</evidence>
<dbReference type="PANTHER" id="PTHR47855:SF4">
    <property type="entry name" value="DVL FAMILY PROTEIN"/>
    <property type="match status" value="1"/>
</dbReference>
<dbReference type="InterPro" id="IPR052153">
    <property type="entry name" value="DVL/RTFL_small_peptides"/>
</dbReference>
<organism evidence="9 11">
    <name type="scientific">Carya illinoinensis</name>
    <name type="common">Pecan</name>
    <dbReference type="NCBI Taxonomy" id="32201"/>
    <lineage>
        <taxon>Eukaryota</taxon>
        <taxon>Viridiplantae</taxon>
        <taxon>Streptophyta</taxon>
        <taxon>Embryophyta</taxon>
        <taxon>Tracheophyta</taxon>
        <taxon>Spermatophyta</taxon>
        <taxon>Magnoliopsida</taxon>
        <taxon>eudicotyledons</taxon>
        <taxon>Gunneridae</taxon>
        <taxon>Pentapetalae</taxon>
        <taxon>rosids</taxon>
        <taxon>fabids</taxon>
        <taxon>Fagales</taxon>
        <taxon>Juglandaceae</taxon>
        <taxon>Carya</taxon>
    </lineage>
</organism>
<dbReference type="Pfam" id="PF08137">
    <property type="entry name" value="DVL"/>
    <property type="match status" value="1"/>
</dbReference>
<comment type="subcellular location">
    <subcellularLocation>
        <location evidence="1">Cell membrane</location>
        <topology evidence="1">Single-pass membrane protein</topology>
    </subcellularLocation>
</comment>